<dbReference type="GO" id="GO:0003700">
    <property type="term" value="F:DNA-binding transcription factor activity"/>
    <property type="evidence" value="ECO:0007669"/>
    <property type="project" value="InterPro"/>
</dbReference>
<protein>
    <submittedName>
        <fullName evidence="5">Winged helix-turn-helix transcriptional regulator</fullName>
    </submittedName>
</protein>
<organism evidence="5 6">
    <name type="scientific">Merdimmobilis hominis</name>
    <dbReference type="NCBI Taxonomy" id="2897707"/>
    <lineage>
        <taxon>Bacteria</taxon>
        <taxon>Bacillati</taxon>
        <taxon>Bacillota</taxon>
        <taxon>Clostridia</taxon>
        <taxon>Eubacteriales</taxon>
        <taxon>Oscillospiraceae</taxon>
        <taxon>Merdimmobilis</taxon>
    </lineage>
</organism>
<dbReference type="SUPFAM" id="SSF46785">
    <property type="entry name" value="Winged helix' DNA-binding domain"/>
    <property type="match status" value="1"/>
</dbReference>
<dbReference type="EMBL" id="JACJKY010000032">
    <property type="protein sequence ID" value="MBM6921913.1"/>
    <property type="molecule type" value="Genomic_DNA"/>
</dbReference>
<keyword evidence="6" id="KW-1185">Reference proteome</keyword>
<evidence type="ECO:0000259" key="4">
    <source>
        <dbReference type="PROSITE" id="PS50987"/>
    </source>
</evidence>
<dbReference type="CDD" id="cd00090">
    <property type="entry name" value="HTH_ARSR"/>
    <property type="match status" value="1"/>
</dbReference>
<evidence type="ECO:0000256" key="2">
    <source>
        <dbReference type="ARBA" id="ARBA00023125"/>
    </source>
</evidence>
<evidence type="ECO:0000313" key="6">
    <source>
        <dbReference type="Proteomes" id="UP000774750"/>
    </source>
</evidence>
<dbReference type="InterPro" id="IPR036388">
    <property type="entry name" value="WH-like_DNA-bd_sf"/>
</dbReference>
<feature type="domain" description="HTH arsR-type" evidence="4">
    <location>
        <begin position="270"/>
        <end position="363"/>
    </location>
</feature>
<dbReference type="Proteomes" id="UP000774750">
    <property type="component" value="Unassembled WGS sequence"/>
</dbReference>
<comment type="caution">
    <text evidence="5">The sequence shown here is derived from an EMBL/GenBank/DDBJ whole genome shotgun (WGS) entry which is preliminary data.</text>
</comment>
<sequence length="363" mass="42242">MEIRIAEQVNPVFECLDILMRHFSGHTYAMLKKELKSQLDIRVPEVEALLDFLQEIASQVTKEIRIDDEAAAFLFRPLGRQESTPAEAILQFYGDFSEQDPLTIRDGVLSMFREGPFRFLYSTLDNYNLLNLGTGKKAVKPQNLLQLMETCSLTDQEKWRLLTFYHDFALYLSRFIDVLREAIDAFSPLLPALSVWTEPFYSRFMQEINKETLYRHMAQKMQLILPETDRILIQPSLFGCCRLQYLAAEPGKCSNILWGMHFETIFSNRLQQNSSAYLCNNLKLLGDKSKFDILTLLSQRRYYSGELAKKLNLSTGTIAYHMQALLNAHFVTVDKRSYRTYYELNREEVLDFLAQVRSQLLAE</sequence>
<dbReference type="PROSITE" id="PS50987">
    <property type="entry name" value="HTH_ARSR_2"/>
    <property type="match status" value="1"/>
</dbReference>
<dbReference type="SMART" id="SM00418">
    <property type="entry name" value="HTH_ARSR"/>
    <property type="match status" value="1"/>
</dbReference>
<dbReference type="InterPro" id="IPR036390">
    <property type="entry name" value="WH_DNA-bd_sf"/>
</dbReference>
<proteinExistence type="predicted"/>
<evidence type="ECO:0000256" key="1">
    <source>
        <dbReference type="ARBA" id="ARBA00023015"/>
    </source>
</evidence>
<dbReference type="AlphaFoldDB" id="A0A939BFR4"/>
<keyword evidence="3" id="KW-0804">Transcription</keyword>
<name>A0A939BFR4_9FIRM</name>
<dbReference type="RefSeq" id="WP_204448287.1">
    <property type="nucleotide sequence ID" value="NZ_JACJKY010000032.1"/>
</dbReference>
<dbReference type="Gene3D" id="1.10.10.10">
    <property type="entry name" value="Winged helix-like DNA-binding domain superfamily/Winged helix DNA-binding domain"/>
    <property type="match status" value="1"/>
</dbReference>
<dbReference type="PANTHER" id="PTHR33154:SF18">
    <property type="entry name" value="ARSENICAL RESISTANCE OPERON REPRESSOR"/>
    <property type="match status" value="1"/>
</dbReference>
<keyword evidence="1" id="KW-0805">Transcription regulation</keyword>
<dbReference type="Pfam" id="PF01022">
    <property type="entry name" value="HTH_5"/>
    <property type="match status" value="1"/>
</dbReference>
<dbReference type="GO" id="GO:0003677">
    <property type="term" value="F:DNA binding"/>
    <property type="evidence" value="ECO:0007669"/>
    <property type="project" value="UniProtKB-KW"/>
</dbReference>
<dbReference type="InterPro" id="IPR011991">
    <property type="entry name" value="ArsR-like_HTH"/>
</dbReference>
<keyword evidence="2" id="KW-0238">DNA-binding</keyword>
<gene>
    <name evidence="5" type="ORF">H6A12_12270</name>
</gene>
<reference evidence="5" key="2">
    <citation type="journal article" date="2021" name="Sci. Rep.">
        <title>The distribution of antibiotic resistance genes in chicken gut microbiota commensals.</title>
        <authorList>
            <person name="Juricova H."/>
            <person name="Matiasovicova J."/>
            <person name="Kubasova T."/>
            <person name="Cejkova D."/>
            <person name="Rychlik I."/>
        </authorList>
    </citation>
    <scope>NUCLEOTIDE SEQUENCE</scope>
    <source>
        <strain evidence="5">An559</strain>
    </source>
</reference>
<dbReference type="PANTHER" id="PTHR33154">
    <property type="entry name" value="TRANSCRIPTIONAL REGULATOR, ARSR FAMILY"/>
    <property type="match status" value="1"/>
</dbReference>
<reference evidence="5" key="1">
    <citation type="submission" date="2020-08" db="EMBL/GenBank/DDBJ databases">
        <authorList>
            <person name="Cejkova D."/>
            <person name="Kubasova T."/>
            <person name="Jahodarova E."/>
            <person name="Rychlik I."/>
        </authorList>
    </citation>
    <scope>NUCLEOTIDE SEQUENCE</scope>
    <source>
        <strain evidence="5">An559</strain>
    </source>
</reference>
<accession>A0A939BFR4</accession>
<evidence type="ECO:0000256" key="3">
    <source>
        <dbReference type="ARBA" id="ARBA00023163"/>
    </source>
</evidence>
<dbReference type="InterPro" id="IPR051081">
    <property type="entry name" value="HTH_MetalResp_TranReg"/>
</dbReference>
<dbReference type="InterPro" id="IPR001845">
    <property type="entry name" value="HTH_ArsR_DNA-bd_dom"/>
</dbReference>
<evidence type="ECO:0000313" key="5">
    <source>
        <dbReference type="EMBL" id="MBM6921913.1"/>
    </source>
</evidence>